<feature type="transmembrane region" description="Helical" evidence="1">
    <location>
        <begin position="283"/>
        <end position="300"/>
    </location>
</feature>
<evidence type="ECO:0000259" key="2">
    <source>
        <dbReference type="Pfam" id="PF13401"/>
    </source>
</evidence>
<organism evidence="3 4">
    <name type="scientific">Methylotenera mobilis</name>
    <dbReference type="NCBI Taxonomy" id="359408"/>
    <lineage>
        <taxon>Bacteria</taxon>
        <taxon>Pseudomonadati</taxon>
        <taxon>Pseudomonadota</taxon>
        <taxon>Betaproteobacteria</taxon>
        <taxon>Nitrosomonadales</taxon>
        <taxon>Methylophilaceae</taxon>
        <taxon>Methylotenera</taxon>
    </lineage>
</organism>
<dbReference type="GO" id="GO:0016887">
    <property type="term" value="F:ATP hydrolysis activity"/>
    <property type="evidence" value="ECO:0007669"/>
    <property type="project" value="InterPro"/>
</dbReference>
<dbReference type="PANTHER" id="PTHR35894:SF7">
    <property type="entry name" value="GENERAL SECRETION PATHWAY PROTEIN A-RELATED"/>
    <property type="match status" value="1"/>
</dbReference>
<name>A0A351R891_9PROT</name>
<evidence type="ECO:0000313" key="4">
    <source>
        <dbReference type="Proteomes" id="UP000264313"/>
    </source>
</evidence>
<dbReference type="Proteomes" id="UP000264313">
    <property type="component" value="Unassembled WGS sequence"/>
</dbReference>
<feature type="domain" description="ORC1/DEAH AAA+ ATPase" evidence="2">
    <location>
        <begin position="42"/>
        <end position="173"/>
    </location>
</feature>
<comment type="caution">
    <text evidence="3">The sequence shown here is derived from an EMBL/GenBank/DDBJ whole genome shotgun (WGS) entry which is preliminary data.</text>
</comment>
<dbReference type="STRING" id="1132855.GCA_000384255_01411"/>
<dbReference type="InterPro" id="IPR052026">
    <property type="entry name" value="ExeA_AAA_ATPase_DNA-bind"/>
</dbReference>
<proteinExistence type="predicted"/>
<reference evidence="3 4" key="1">
    <citation type="journal article" date="2018" name="Nat. Biotechnol.">
        <title>A standardized bacterial taxonomy based on genome phylogeny substantially revises the tree of life.</title>
        <authorList>
            <person name="Parks D.H."/>
            <person name="Chuvochina M."/>
            <person name="Waite D.W."/>
            <person name="Rinke C."/>
            <person name="Skarshewski A."/>
            <person name="Chaumeil P.A."/>
            <person name="Hugenholtz P."/>
        </authorList>
    </citation>
    <scope>NUCLEOTIDE SEQUENCE [LARGE SCALE GENOMIC DNA]</scope>
    <source>
        <strain evidence="3">UBA9958</strain>
    </source>
</reference>
<evidence type="ECO:0000256" key="1">
    <source>
        <dbReference type="SAM" id="Phobius"/>
    </source>
</evidence>
<sequence length="306" mass="34681">MYLQHFGLNEFPFSITPDTSYYFASASYQDALNTVIFAVTTGEGFIKVTGEVGTGKTLLCRKLMSSLDQSYKIAYVPNPYLEPQSLLMVLAEELNISLPSDTQITQHLILNALTHALLNFARDNIKVVVCLDEVQAMPIETLEALRLLSNLETEKRKLLQVVIFGQPELEDKLNHPSIRQLKQRITFDYQLDLLSRDEMAYYLNHRLSIAGYHGSRMFGRIALYLMYFHSKGVPRLINILAHKALLATYGKGKHQVGVREVLAAVSDTQSIETTWRKIGLKSLSLTMLFGLFGIILLMFINNPKLY</sequence>
<dbReference type="InterPro" id="IPR049945">
    <property type="entry name" value="AAA_22"/>
</dbReference>
<keyword evidence="1" id="KW-1133">Transmembrane helix</keyword>
<dbReference type="PANTHER" id="PTHR35894">
    <property type="entry name" value="GENERAL SECRETION PATHWAY PROTEIN A-RELATED"/>
    <property type="match status" value="1"/>
</dbReference>
<dbReference type="Gene3D" id="3.40.50.300">
    <property type="entry name" value="P-loop containing nucleotide triphosphate hydrolases"/>
    <property type="match status" value="1"/>
</dbReference>
<protein>
    <submittedName>
        <fullName evidence="3">AAA family ATPase</fullName>
    </submittedName>
</protein>
<dbReference type="AlphaFoldDB" id="A0A351R891"/>
<keyword evidence="1" id="KW-0472">Membrane</keyword>
<gene>
    <name evidence="3" type="ORF">DCW48_00830</name>
</gene>
<accession>A0A351R891</accession>
<dbReference type="EMBL" id="DNAA01000022">
    <property type="protein sequence ID" value="HBA08262.1"/>
    <property type="molecule type" value="Genomic_DNA"/>
</dbReference>
<dbReference type="SUPFAM" id="SSF52540">
    <property type="entry name" value="P-loop containing nucleoside triphosphate hydrolases"/>
    <property type="match status" value="1"/>
</dbReference>
<dbReference type="InterPro" id="IPR027417">
    <property type="entry name" value="P-loop_NTPase"/>
</dbReference>
<dbReference type="Pfam" id="PF13401">
    <property type="entry name" value="AAA_22"/>
    <property type="match status" value="1"/>
</dbReference>
<evidence type="ECO:0000313" key="3">
    <source>
        <dbReference type="EMBL" id="HBA08262.1"/>
    </source>
</evidence>
<keyword evidence="1" id="KW-0812">Transmembrane</keyword>